<feature type="domain" description="HTH araC/xylS-type" evidence="5">
    <location>
        <begin position="169"/>
        <end position="266"/>
    </location>
</feature>
<sequence length="278" mass="29877">MAATRTAERPGVDRRTLPAYAAGETVMPFVITGMDELVDRDTEWEPHSHPTHELLWNRRGASSATIGSRTWTITPSVGLWIPAGMMHSARAAAGTWYRTAHVDVRTASPLPAEPVAVEVTPLLTLVLERLVDTALPADSRDLTERMVFDLLEPSPDALLVQKPTNALLRPIVAALETHPGDSRTLADWAARLDVSERTVTRAFRAETGLSFGAWQAALRAQHAALLLGGGMAVDEVALRVGYRSASAFGASFRRTTGLTPGQLRSPGSSPGPDMSGSR</sequence>
<dbReference type="PROSITE" id="PS01124">
    <property type="entry name" value="HTH_ARAC_FAMILY_2"/>
    <property type="match status" value="1"/>
</dbReference>
<evidence type="ECO:0000313" key="7">
    <source>
        <dbReference type="Proteomes" id="UP001595836"/>
    </source>
</evidence>
<protein>
    <submittedName>
        <fullName evidence="6">AraC family transcriptional regulator</fullName>
    </submittedName>
</protein>
<dbReference type="InterPro" id="IPR003313">
    <property type="entry name" value="AraC-bd"/>
</dbReference>
<dbReference type="InterPro" id="IPR009057">
    <property type="entry name" value="Homeodomain-like_sf"/>
</dbReference>
<feature type="compositionally biased region" description="Low complexity" evidence="4">
    <location>
        <begin position="265"/>
        <end position="278"/>
    </location>
</feature>
<gene>
    <name evidence="6" type="ORF">ACFO7U_02180</name>
</gene>
<dbReference type="Pfam" id="PF02311">
    <property type="entry name" value="AraC_binding"/>
    <property type="match status" value="1"/>
</dbReference>
<accession>A0ABV9PP81</accession>
<dbReference type="InterPro" id="IPR020449">
    <property type="entry name" value="Tscrpt_reg_AraC-type_HTH"/>
</dbReference>
<evidence type="ECO:0000259" key="5">
    <source>
        <dbReference type="PROSITE" id="PS01124"/>
    </source>
</evidence>
<dbReference type="InterPro" id="IPR018060">
    <property type="entry name" value="HTH_AraC"/>
</dbReference>
<keyword evidence="3" id="KW-0804">Transcription</keyword>
<dbReference type="SUPFAM" id="SSF51182">
    <property type="entry name" value="RmlC-like cupins"/>
    <property type="match status" value="1"/>
</dbReference>
<reference evidence="7" key="1">
    <citation type="journal article" date="2019" name="Int. J. Syst. Evol. Microbiol.">
        <title>The Global Catalogue of Microorganisms (GCM) 10K type strain sequencing project: providing services to taxonomists for standard genome sequencing and annotation.</title>
        <authorList>
            <consortium name="The Broad Institute Genomics Platform"/>
            <consortium name="The Broad Institute Genome Sequencing Center for Infectious Disease"/>
            <person name="Wu L."/>
            <person name="Ma J."/>
        </authorList>
    </citation>
    <scope>NUCLEOTIDE SEQUENCE [LARGE SCALE GENOMIC DNA]</scope>
    <source>
        <strain evidence="7">JCM 11882</strain>
    </source>
</reference>
<dbReference type="PANTHER" id="PTHR11019:SF199">
    <property type="entry name" value="HTH-TYPE TRANSCRIPTIONAL REGULATOR NIMR"/>
    <property type="match status" value="1"/>
</dbReference>
<dbReference type="PRINTS" id="PR00032">
    <property type="entry name" value="HTHARAC"/>
</dbReference>
<keyword evidence="2" id="KW-0238">DNA-binding</keyword>
<dbReference type="Proteomes" id="UP001595836">
    <property type="component" value="Unassembled WGS sequence"/>
</dbReference>
<name>A0ABV9PP81_9ACTN</name>
<evidence type="ECO:0000256" key="3">
    <source>
        <dbReference type="ARBA" id="ARBA00023163"/>
    </source>
</evidence>
<dbReference type="SUPFAM" id="SSF46689">
    <property type="entry name" value="Homeodomain-like"/>
    <property type="match status" value="1"/>
</dbReference>
<proteinExistence type="predicted"/>
<dbReference type="EMBL" id="JBHSHP010000007">
    <property type="protein sequence ID" value="MFC4753588.1"/>
    <property type="molecule type" value="Genomic_DNA"/>
</dbReference>
<dbReference type="SMART" id="SM00342">
    <property type="entry name" value="HTH_ARAC"/>
    <property type="match status" value="1"/>
</dbReference>
<keyword evidence="1" id="KW-0805">Transcription regulation</keyword>
<evidence type="ECO:0000313" key="6">
    <source>
        <dbReference type="EMBL" id="MFC4753588.1"/>
    </source>
</evidence>
<comment type="caution">
    <text evidence="6">The sequence shown here is derived from an EMBL/GenBank/DDBJ whole genome shotgun (WGS) entry which is preliminary data.</text>
</comment>
<evidence type="ECO:0000256" key="2">
    <source>
        <dbReference type="ARBA" id="ARBA00023125"/>
    </source>
</evidence>
<dbReference type="RefSeq" id="WP_344989133.1">
    <property type="nucleotide sequence ID" value="NZ_BAABCD010000007.1"/>
</dbReference>
<dbReference type="InterPro" id="IPR018062">
    <property type="entry name" value="HTH_AraC-typ_CS"/>
</dbReference>
<organism evidence="6 7">
    <name type="scientific">Dietzia aurantiaca</name>
    <dbReference type="NCBI Taxonomy" id="983873"/>
    <lineage>
        <taxon>Bacteria</taxon>
        <taxon>Bacillati</taxon>
        <taxon>Actinomycetota</taxon>
        <taxon>Actinomycetes</taxon>
        <taxon>Mycobacteriales</taxon>
        <taxon>Dietziaceae</taxon>
        <taxon>Dietzia</taxon>
    </lineage>
</organism>
<dbReference type="Pfam" id="PF12833">
    <property type="entry name" value="HTH_18"/>
    <property type="match status" value="1"/>
</dbReference>
<dbReference type="Gene3D" id="2.60.120.10">
    <property type="entry name" value="Jelly Rolls"/>
    <property type="match status" value="1"/>
</dbReference>
<evidence type="ECO:0000256" key="1">
    <source>
        <dbReference type="ARBA" id="ARBA00023015"/>
    </source>
</evidence>
<dbReference type="PANTHER" id="PTHR11019">
    <property type="entry name" value="HTH-TYPE TRANSCRIPTIONAL REGULATOR NIMR"/>
    <property type="match status" value="1"/>
</dbReference>
<dbReference type="Gene3D" id="1.10.10.60">
    <property type="entry name" value="Homeodomain-like"/>
    <property type="match status" value="1"/>
</dbReference>
<dbReference type="InterPro" id="IPR014710">
    <property type="entry name" value="RmlC-like_jellyroll"/>
</dbReference>
<dbReference type="InterPro" id="IPR011051">
    <property type="entry name" value="RmlC_Cupin_sf"/>
</dbReference>
<feature type="region of interest" description="Disordered" evidence="4">
    <location>
        <begin position="256"/>
        <end position="278"/>
    </location>
</feature>
<dbReference type="PROSITE" id="PS00041">
    <property type="entry name" value="HTH_ARAC_FAMILY_1"/>
    <property type="match status" value="1"/>
</dbReference>
<keyword evidence="7" id="KW-1185">Reference proteome</keyword>
<evidence type="ECO:0000256" key="4">
    <source>
        <dbReference type="SAM" id="MobiDB-lite"/>
    </source>
</evidence>